<comment type="caution">
    <text evidence="1">The sequence shown here is derived from an EMBL/GenBank/DDBJ whole genome shotgun (WGS) entry which is preliminary data.</text>
</comment>
<protein>
    <submittedName>
        <fullName evidence="1">Reverse transcriptase family protein</fullName>
    </submittedName>
</protein>
<keyword evidence="1" id="KW-0695">RNA-directed DNA polymerase</keyword>
<keyword evidence="1" id="KW-0548">Nucleotidyltransferase</keyword>
<evidence type="ECO:0000313" key="2">
    <source>
        <dbReference type="Proteomes" id="UP000020825"/>
    </source>
</evidence>
<organism evidence="1 2">
    <name type="scientific">Mycobacterium intracellulare 1956</name>
    <dbReference type="NCBI Taxonomy" id="1299331"/>
    <lineage>
        <taxon>Bacteria</taxon>
        <taxon>Bacillati</taxon>
        <taxon>Actinomycetota</taxon>
        <taxon>Actinomycetes</taxon>
        <taxon>Mycobacteriales</taxon>
        <taxon>Mycobacteriaceae</taxon>
        <taxon>Mycobacterium</taxon>
        <taxon>Mycobacterium avium complex (MAC)</taxon>
    </lineage>
</organism>
<name>X8CRI9_MYCIT</name>
<evidence type="ECO:0000313" key="1">
    <source>
        <dbReference type="EMBL" id="EUA58654.1"/>
    </source>
</evidence>
<keyword evidence="1" id="KW-0808">Transferase</keyword>
<accession>X8CRI9</accession>
<dbReference type="GO" id="GO:0003964">
    <property type="term" value="F:RNA-directed DNA polymerase activity"/>
    <property type="evidence" value="ECO:0007669"/>
    <property type="project" value="UniProtKB-KW"/>
</dbReference>
<gene>
    <name evidence="1" type="ORF">I550_1797</name>
</gene>
<sequence length="187" mass="20818">MISGLDLTAALRTELTSHTRLLPKRLDYALLKKRQDQLRRWIEAQTKLAHWGGPADIVQAEKVHGTRPLAVMTIEDRTVYRALVDRLAQQLPDDLRHRQSNADFQRAPLDQTPAATYITVTDIASYYVYVDHDVLVDELTSQTGDYDAVEATGTLLDKVMGRGIGIPQVSTASDVLGIPIWTEPAAI</sequence>
<dbReference type="AlphaFoldDB" id="X8CRI9"/>
<dbReference type="PATRIC" id="fig|1299331.3.peg.1744"/>
<dbReference type="Proteomes" id="UP000020825">
    <property type="component" value="Unassembled WGS sequence"/>
</dbReference>
<dbReference type="EMBL" id="JAOG01000001">
    <property type="protein sequence ID" value="EUA58654.1"/>
    <property type="molecule type" value="Genomic_DNA"/>
</dbReference>
<reference evidence="1 2" key="1">
    <citation type="submission" date="2013-12" db="EMBL/GenBank/DDBJ databases">
        <authorList>
            <person name="Zelazny A."/>
            <person name="Olivier K."/>
            <person name="Holland S."/>
            <person name="Lenaerts A."/>
            <person name="Ordway D."/>
            <person name="DeGroote M.A."/>
            <person name="Parker T."/>
            <person name="Sizemore C."/>
            <person name="Tallon L.J."/>
            <person name="Sadzewicz L.K."/>
            <person name="Sengamalay N."/>
            <person name="Fraser C.M."/>
            <person name="Hine E."/>
            <person name="Shefchek K.A."/>
            <person name="Das S.P."/>
            <person name="Tettelin H."/>
        </authorList>
    </citation>
    <scope>NUCLEOTIDE SEQUENCE [LARGE SCALE GENOMIC DNA]</scope>
    <source>
        <strain evidence="1 2">1956</strain>
    </source>
</reference>
<proteinExistence type="predicted"/>